<dbReference type="EMBL" id="JBHZOL010000080">
    <property type="protein sequence ID" value="MFE4107177.1"/>
    <property type="molecule type" value="Genomic_DNA"/>
</dbReference>
<protein>
    <submittedName>
        <fullName evidence="3">Filamentous hemagglutinin N-terminal domain-containing protein</fullName>
    </submittedName>
</protein>
<dbReference type="Proteomes" id="UP001600165">
    <property type="component" value="Unassembled WGS sequence"/>
</dbReference>
<feature type="signal peptide" evidence="1">
    <location>
        <begin position="1"/>
        <end position="30"/>
    </location>
</feature>
<evidence type="ECO:0000313" key="3">
    <source>
        <dbReference type="EMBL" id="MFE4107177.1"/>
    </source>
</evidence>
<proteinExistence type="predicted"/>
<dbReference type="NCBIfam" id="TIGR01901">
    <property type="entry name" value="adhes_NPXG"/>
    <property type="match status" value="1"/>
</dbReference>
<dbReference type="SUPFAM" id="SSF51126">
    <property type="entry name" value="Pectin lyase-like"/>
    <property type="match status" value="2"/>
</dbReference>
<dbReference type="InterPro" id="IPR011050">
    <property type="entry name" value="Pectin_lyase_fold/virulence"/>
</dbReference>
<sequence length="1003" mass="100007">MNLGFLSPLVLGTSLGASLWLGVFSPTARAQTVTGDGSIGTQVTSGPNYIITGGQQQGTTTLLHSFGDFSLLNTTDTAHFDLNHPSYGGTANAVTTVVGRITGNNLSTINGQISLTGGNTPDLFLVNPSGFVFGAGASLNVPGSFVASTAESVLFANGVSFGVDGTTPSPLLTISAPLGLQMGMNPGGIVVNNTGRDNPVPTTNLGLAPAAGNTLALVGGDVTFNGGVATAPSGRIEIGSAANGQVSLTQTSAGWQLGYGGVQAFRDIQLLNRSSLWNANLTANPQGGIHLQGGTITVDTSQIGASTLNAVSGADIRLNASQALMLMGEDLTAAPYGAWVFNSVGPGMSGTGGDINITTPQLILQSGALIQTLNQGSGTAGAIAVAADTVDISGASSLSSNPAFAIQDLTSRIASTTLSTGQGGAVTVSTRDLRLRDGGRINTAVNVGATGQGGRLTVTATDSTVISGYNWANPIFTSGVGSSTLGPGAGGAVQLITGQLQIEPSGIIYSSTDISTGKGGDIAVNVAETFTVTERHPLIPSLASGILSLTSGPGDSGNITVDTSTLDLRTGGSINSSVIGTYFGLVLPASGTGKAGDITVTARDQVSLTGISTSGSGAGISSLTIGAGNAGNVSVSSPRITLQGGSDISSGVLLGTSSAGIPLPGTGRGNGGNVVVQASESLEVDGVSPVAALSSSISTYTLGQGNAGNTQVVSPRVSVLNGAAINSATVASGNAGHILLNTESLTISGVGTNGLRARVTANAEIIDPIFQVLFGLPALPTGNTGELVINTQQLTVAEGGTISVQHQGIGNAGQLAINADSIFLRNQGSLTANTAFGGGGDINLLARQAMVMRYGSLISAEAGGAGDGGNITINSPVIAGFENSDIVANAFEGNGGNIQITTQGIFGLEFRDQRTPENDITASSQFGVNGTVTINNPNLDPDSGIVELPENVVDASNQVATGCAEQANSRFVATGRGGIPLNPSEQVASDRPWNDIRNLSEFS</sequence>
<comment type="caution">
    <text evidence="3">The sequence shown here is derived from an EMBL/GenBank/DDBJ whole genome shotgun (WGS) entry which is preliminary data.</text>
</comment>
<dbReference type="Gene3D" id="2.160.20.10">
    <property type="entry name" value="Single-stranded right-handed beta-helix, Pectin lyase-like"/>
    <property type="match status" value="3"/>
</dbReference>
<name>A0ABW6IG46_9CYAN</name>
<dbReference type="InterPro" id="IPR008638">
    <property type="entry name" value="FhaB/CdiA-like_TPS"/>
</dbReference>
<dbReference type="Pfam" id="PF05860">
    <property type="entry name" value="TPS"/>
    <property type="match status" value="1"/>
</dbReference>
<feature type="non-terminal residue" evidence="3">
    <location>
        <position position="1003"/>
    </location>
</feature>
<accession>A0ABW6IG46</accession>
<dbReference type="RefSeq" id="WP_377965641.1">
    <property type="nucleotide sequence ID" value="NZ_JBHZOL010000080.1"/>
</dbReference>
<evidence type="ECO:0000256" key="1">
    <source>
        <dbReference type="SAM" id="SignalP"/>
    </source>
</evidence>
<keyword evidence="4" id="KW-1185">Reference proteome</keyword>
<organism evidence="3 4">
    <name type="scientific">Almyronema epifaneia S1</name>
    <dbReference type="NCBI Taxonomy" id="2991925"/>
    <lineage>
        <taxon>Bacteria</taxon>
        <taxon>Bacillati</taxon>
        <taxon>Cyanobacteriota</taxon>
        <taxon>Cyanophyceae</taxon>
        <taxon>Nodosilineales</taxon>
        <taxon>Nodosilineaceae</taxon>
        <taxon>Almyronema</taxon>
        <taxon>Almyronema epifaneia</taxon>
    </lineage>
</organism>
<keyword evidence="1" id="KW-0732">Signal</keyword>
<feature type="chain" id="PRO_5045655611" evidence="1">
    <location>
        <begin position="31"/>
        <end position="1003"/>
    </location>
</feature>
<evidence type="ECO:0000313" key="4">
    <source>
        <dbReference type="Proteomes" id="UP001600165"/>
    </source>
</evidence>
<evidence type="ECO:0000259" key="2">
    <source>
        <dbReference type="SMART" id="SM00912"/>
    </source>
</evidence>
<reference evidence="3 4" key="1">
    <citation type="submission" date="2024-10" db="EMBL/GenBank/DDBJ databases">
        <authorList>
            <person name="Ratan Roy A."/>
            <person name="Morales Sandoval P.H."/>
            <person name="De Los Santos Villalobos S."/>
            <person name="Chakraborty S."/>
            <person name="Mukherjee J."/>
        </authorList>
    </citation>
    <scope>NUCLEOTIDE SEQUENCE [LARGE SCALE GENOMIC DNA]</scope>
    <source>
        <strain evidence="3 4">S1</strain>
    </source>
</reference>
<gene>
    <name evidence="3" type="ORF">ACFVKH_12850</name>
</gene>
<dbReference type="InterPro" id="IPR012334">
    <property type="entry name" value="Pectin_lyas_fold"/>
</dbReference>
<dbReference type="SMART" id="SM00912">
    <property type="entry name" value="Haemagg_act"/>
    <property type="match status" value="1"/>
</dbReference>
<feature type="domain" description="Filamentous haemagglutinin FhaB/tRNA nuclease CdiA-like TPS" evidence="2">
    <location>
        <begin position="34"/>
        <end position="156"/>
    </location>
</feature>